<name>A0ABN9NLQ3_9MYCO</name>
<protein>
    <recommendedName>
        <fullName evidence="3">IclR-ED domain-containing protein</fullName>
    </recommendedName>
</protein>
<evidence type="ECO:0008006" key="3">
    <source>
        <dbReference type="Google" id="ProtNLM"/>
    </source>
</evidence>
<dbReference type="Proteomes" id="UP001190464">
    <property type="component" value="Chromosome"/>
</dbReference>
<dbReference type="RefSeq" id="WP_308484239.1">
    <property type="nucleotide sequence ID" value="NZ_OY726398.1"/>
</dbReference>
<sequence length="80" mass="7899">MGQILNRLHAEFAAAATSAAVDDTSAGEPFVATIAAPVFGARGAVELILCLHPTRPLAEEAVGVIGDAVRSAAAGLSVSG</sequence>
<gene>
    <name evidence="1" type="ORF">MU0102_003471</name>
</gene>
<proteinExistence type="predicted"/>
<evidence type="ECO:0000313" key="2">
    <source>
        <dbReference type="Proteomes" id="UP001190464"/>
    </source>
</evidence>
<dbReference type="SUPFAM" id="SSF55781">
    <property type="entry name" value="GAF domain-like"/>
    <property type="match status" value="1"/>
</dbReference>
<organism evidence="1 2">
    <name type="scientific">[Mycobacterium] holstebronense</name>
    <dbReference type="NCBI Taxonomy" id="3064288"/>
    <lineage>
        <taxon>Bacteria</taxon>
        <taxon>Bacillati</taxon>
        <taxon>Actinomycetota</taxon>
        <taxon>Actinomycetes</taxon>
        <taxon>Mycobacteriales</taxon>
        <taxon>Mycobacteriaceae</taxon>
        <taxon>Mycolicibacterium</taxon>
    </lineage>
</organism>
<dbReference type="EMBL" id="OY726398">
    <property type="protein sequence ID" value="CAJ1508633.1"/>
    <property type="molecule type" value="Genomic_DNA"/>
</dbReference>
<evidence type="ECO:0000313" key="1">
    <source>
        <dbReference type="EMBL" id="CAJ1508633.1"/>
    </source>
</evidence>
<accession>A0ABN9NLQ3</accession>
<keyword evidence="2" id="KW-1185">Reference proteome</keyword>
<reference evidence="1 2" key="1">
    <citation type="submission" date="2023-08" db="EMBL/GenBank/DDBJ databases">
        <authorList>
            <person name="Folkvardsen B D."/>
            <person name="Norman A."/>
        </authorList>
    </citation>
    <scope>NUCLEOTIDE SEQUENCE [LARGE SCALE GENOMIC DNA]</scope>
    <source>
        <strain evidence="1 2">Mu0102</strain>
    </source>
</reference>